<protein>
    <submittedName>
        <fullName evidence="2">Nucleolar protein 4</fullName>
    </submittedName>
</protein>
<feature type="region of interest" description="Disordered" evidence="1">
    <location>
        <begin position="296"/>
        <end position="319"/>
    </location>
</feature>
<feature type="region of interest" description="Disordered" evidence="1">
    <location>
        <begin position="219"/>
        <end position="276"/>
    </location>
</feature>
<proteinExistence type="predicted"/>
<sequence>MAGRPDGGWLRAAPYRQFQQWCLQTYGDAGKTKTVTRRKYERIVQLLRGGEPASGDSAKFKFWVKSKGFQLATGNAVQLSLPVDTASARLYVPVKPPLGDDQVTGGPQALRQVAMVEDFFDIIYSVHVERASIGERVGRHAGQKRTYKAISETYAFLPREAVTKFLMSCSECQKRMHLNPRATEHKENERPWTLSGEIDYNLPITATYMKHLKLQSLEDGRQEDEELDSSTEELEMSVSTPTSEEPFLTSDTRRDDSSPASSPENDEDQSSDGLTECGGYTRVLDCGQGTRGNLANRSSFASGNGCEQPLNLSERTASKPARRLAVENTTVHWPQGLPCTPINTDPGHECDSSKRSPSNNLPYELHGRAEVVLEDGGSARGEEEEEEEHEEAERGSEIEGADPERLKAFNASRSF</sequence>
<evidence type="ECO:0000313" key="2">
    <source>
        <dbReference type="Ensembl" id="ENSEBUP00000021876.1"/>
    </source>
</evidence>
<dbReference type="Ensembl" id="ENSEBUT00000022452.1">
    <property type="protein sequence ID" value="ENSEBUP00000021876.1"/>
    <property type="gene ID" value="ENSEBUG00000013502.1"/>
</dbReference>
<accession>A0A8C4QYW3</accession>
<dbReference type="Proteomes" id="UP000694388">
    <property type="component" value="Unplaced"/>
</dbReference>
<dbReference type="PANTHER" id="PTHR12449">
    <property type="entry name" value="DEATH DOMAIN-CONTAINING PROTEIN"/>
    <property type="match status" value="1"/>
</dbReference>
<name>A0A8C4QYW3_EPTBU</name>
<keyword evidence="3" id="KW-1185">Reference proteome</keyword>
<dbReference type="AlphaFoldDB" id="A0A8C4QYW3"/>
<feature type="compositionally biased region" description="Acidic residues" evidence="1">
    <location>
        <begin position="221"/>
        <end position="235"/>
    </location>
</feature>
<dbReference type="InterPro" id="IPR039788">
    <property type="entry name" value="NOL4/NOL4L"/>
</dbReference>
<organism evidence="2 3">
    <name type="scientific">Eptatretus burgeri</name>
    <name type="common">Inshore hagfish</name>
    <dbReference type="NCBI Taxonomy" id="7764"/>
    <lineage>
        <taxon>Eukaryota</taxon>
        <taxon>Metazoa</taxon>
        <taxon>Chordata</taxon>
        <taxon>Craniata</taxon>
        <taxon>Vertebrata</taxon>
        <taxon>Cyclostomata</taxon>
        <taxon>Myxini</taxon>
        <taxon>Myxiniformes</taxon>
        <taxon>Myxinidae</taxon>
        <taxon>Eptatretinae</taxon>
        <taxon>Eptatretus</taxon>
    </lineage>
</organism>
<dbReference type="PANTHER" id="PTHR12449:SF22">
    <property type="entry name" value="NUCLEOLAR PROTEIN 4"/>
    <property type="match status" value="1"/>
</dbReference>
<feature type="compositionally biased region" description="Basic and acidic residues" evidence="1">
    <location>
        <begin position="391"/>
        <end position="407"/>
    </location>
</feature>
<evidence type="ECO:0000313" key="3">
    <source>
        <dbReference type="Proteomes" id="UP000694388"/>
    </source>
</evidence>
<reference evidence="2" key="1">
    <citation type="submission" date="2025-08" db="UniProtKB">
        <authorList>
            <consortium name="Ensembl"/>
        </authorList>
    </citation>
    <scope>IDENTIFICATION</scope>
</reference>
<reference evidence="2" key="2">
    <citation type="submission" date="2025-09" db="UniProtKB">
        <authorList>
            <consortium name="Ensembl"/>
        </authorList>
    </citation>
    <scope>IDENTIFICATION</scope>
</reference>
<evidence type="ECO:0000256" key="1">
    <source>
        <dbReference type="SAM" id="MobiDB-lite"/>
    </source>
</evidence>
<dbReference type="GeneTree" id="ENSGT00940000159992"/>
<feature type="region of interest" description="Disordered" evidence="1">
    <location>
        <begin position="333"/>
        <end position="415"/>
    </location>
</feature>